<protein>
    <submittedName>
        <fullName evidence="1">Uncharacterized protein</fullName>
    </submittedName>
</protein>
<dbReference type="Proteomes" id="UP000824142">
    <property type="component" value="Unassembled WGS sequence"/>
</dbReference>
<dbReference type="AlphaFoldDB" id="A0A9D1MS61"/>
<organism evidence="1 2">
    <name type="scientific">Candidatus Enterousia avicola</name>
    <dbReference type="NCBI Taxonomy" id="2840787"/>
    <lineage>
        <taxon>Bacteria</taxon>
        <taxon>Pseudomonadati</taxon>
        <taxon>Pseudomonadota</taxon>
        <taxon>Alphaproteobacteria</taxon>
        <taxon>Candidatus Enterousia</taxon>
    </lineage>
</organism>
<dbReference type="EMBL" id="DVNO01000012">
    <property type="protein sequence ID" value="HIU65325.1"/>
    <property type="molecule type" value="Genomic_DNA"/>
</dbReference>
<accession>A0A9D1MS61</accession>
<evidence type="ECO:0000313" key="2">
    <source>
        <dbReference type="Proteomes" id="UP000824142"/>
    </source>
</evidence>
<sequence>MTKIEKILSEVRQDTKSLAEDESCDIFTRAQLTTMLWTLTKMEDLLRAKNNFLSRVRERKK</sequence>
<proteinExistence type="predicted"/>
<gene>
    <name evidence="1" type="ORF">IAC63_01655</name>
</gene>
<name>A0A9D1MS61_9PROT</name>
<evidence type="ECO:0000313" key="1">
    <source>
        <dbReference type="EMBL" id="HIU65325.1"/>
    </source>
</evidence>
<reference evidence="1" key="1">
    <citation type="submission" date="2020-10" db="EMBL/GenBank/DDBJ databases">
        <authorList>
            <person name="Gilroy R."/>
        </authorList>
    </citation>
    <scope>NUCLEOTIDE SEQUENCE</scope>
    <source>
        <strain evidence="1">CHK136-897</strain>
    </source>
</reference>
<comment type="caution">
    <text evidence="1">The sequence shown here is derived from an EMBL/GenBank/DDBJ whole genome shotgun (WGS) entry which is preliminary data.</text>
</comment>
<reference evidence="1" key="2">
    <citation type="journal article" date="2021" name="PeerJ">
        <title>Extensive microbial diversity within the chicken gut microbiome revealed by metagenomics and culture.</title>
        <authorList>
            <person name="Gilroy R."/>
            <person name="Ravi A."/>
            <person name="Getino M."/>
            <person name="Pursley I."/>
            <person name="Horton D.L."/>
            <person name="Alikhan N.F."/>
            <person name="Baker D."/>
            <person name="Gharbi K."/>
            <person name="Hall N."/>
            <person name="Watson M."/>
            <person name="Adriaenssens E.M."/>
            <person name="Foster-Nyarko E."/>
            <person name="Jarju S."/>
            <person name="Secka A."/>
            <person name="Antonio M."/>
            <person name="Oren A."/>
            <person name="Chaudhuri R.R."/>
            <person name="La Ragione R."/>
            <person name="Hildebrand F."/>
            <person name="Pallen M.J."/>
        </authorList>
    </citation>
    <scope>NUCLEOTIDE SEQUENCE</scope>
    <source>
        <strain evidence="1">CHK136-897</strain>
    </source>
</reference>